<dbReference type="PRINTS" id="PR00371">
    <property type="entry name" value="FPNCR"/>
</dbReference>
<dbReference type="SUPFAM" id="SSF52343">
    <property type="entry name" value="Ferredoxin reductase-like, C-terminal NADP-linked domain"/>
    <property type="match status" value="1"/>
</dbReference>
<dbReference type="InterPro" id="IPR029039">
    <property type="entry name" value="Flavoprotein-like_sf"/>
</dbReference>
<evidence type="ECO:0000256" key="1">
    <source>
        <dbReference type="ARBA" id="ARBA00001917"/>
    </source>
</evidence>
<dbReference type="InterPro" id="IPR017938">
    <property type="entry name" value="Riboflavin_synthase-like_b-brl"/>
</dbReference>
<evidence type="ECO:0000256" key="4">
    <source>
        <dbReference type="ARBA" id="ARBA00022643"/>
    </source>
</evidence>
<keyword evidence="10" id="KW-1185">Reference proteome</keyword>
<dbReference type="InterPro" id="IPR001709">
    <property type="entry name" value="Flavoprot_Pyr_Nucl_cyt_Rdtase"/>
</dbReference>
<comment type="cofactor">
    <cofactor evidence="1">
        <name>FMN</name>
        <dbReference type="ChEBI" id="CHEBI:58210"/>
    </cofactor>
</comment>
<dbReference type="PROSITE" id="PS51384">
    <property type="entry name" value="FAD_FR"/>
    <property type="match status" value="1"/>
</dbReference>
<proteinExistence type="predicted"/>
<dbReference type="AlphaFoldDB" id="A0A1X6MKL3"/>
<dbReference type="InterPro" id="IPR003097">
    <property type="entry name" value="CysJ-like_FAD-binding"/>
</dbReference>
<keyword evidence="5" id="KW-0274">FAD</keyword>
<dbReference type="GO" id="GO:0005829">
    <property type="term" value="C:cytosol"/>
    <property type="evidence" value="ECO:0007669"/>
    <property type="project" value="TreeGrafter"/>
</dbReference>
<evidence type="ECO:0008006" key="11">
    <source>
        <dbReference type="Google" id="ProtNLM"/>
    </source>
</evidence>
<dbReference type="PROSITE" id="PS50902">
    <property type="entry name" value="FLAVODOXIN_LIKE"/>
    <property type="match status" value="1"/>
</dbReference>
<dbReference type="SUPFAM" id="SSF52218">
    <property type="entry name" value="Flavoproteins"/>
    <property type="match status" value="1"/>
</dbReference>
<dbReference type="PANTHER" id="PTHR19384">
    <property type="entry name" value="NITRIC OXIDE SYNTHASE-RELATED"/>
    <property type="match status" value="1"/>
</dbReference>
<feature type="domain" description="FAD-binding FR-type" evidence="8">
    <location>
        <begin position="145"/>
        <end position="300"/>
    </location>
</feature>
<name>A0A1X6MKL3_9APHY</name>
<dbReference type="PANTHER" id="PTHR19384:SF10">
    <property type="entry name" value="NADPH-DEPENDENT DIFLAVIN OXIDOREDUCTASE 1"/>
    <property type="match status" value="1"/>
</dbReference>
<dbReference type="Pfam" id="PF00258">
    <property type="entry name" value="Flavodoxin_1"/>
    <property type="match status" value="1"/>
</dbReference>
<dbReference type="RefSeq" id="XP_024333387.1">
    <property type="nucleotide sequence ID" value="XM_024479999.1"/>
</dbReference>
<dbReference type="Proteomes" id="UP000194127">
    <property type="component" value="Unassembled WGS sequence"/>
</dbReference>
<evidence type="ECO:0000313" key="10">
    <source>
        <dbReference type="Proteomes" id="UP000194127"/>
    </source>
</evidence>
<dbReference type="GO" id="GO:0050660">
    <property type="term" value="F:flavin adenine dinucleotide binding"/>
    <property type="evidence" value="ECO:0007669"/>
    <property type="project" value="TreeGrafter"/>
</dbReference>
<dbReference type="InterPro" id="IPR008254">
    <property type="entry name" value="Flavodoxin/NO_synth"/>
</dbReference>
<dbReference type="EMBL" id="KZ110612">
    <property type="protein sequence ID" value="OSX56593.1"/>
    <property type="molecule type" value="Genomic_DNA"/>
</dbReference>
<dbReference type="InterPro" id="IPR001094">
    <property type="entry name" value="Flavdoxin-like"/>
</dbReference>
<dbReference type="InterPro" id="IPR017927">
    <property type="entry name" value="FAD-bd_FR_type"/>
</dbReference>
<evidence type="ECO:0000259" key="8">
    <source>
        <dbReference type="PROSITE" id="PS51384"/>
    </source>
</evidence>
<dbReference type="PRINTS" id="PR00369">
    <property type="entry name" value="FLAVODOXIN"/>
</dbReference>
<dbReference type="GeneID" id="36324949"/>
<evidence type="ECO:0000256" key="5">
    <source>
        <dbReference type="ARBA" id="ARBA00022827"/>
    </source>
</evidence>
<dbReference type="Gene3D" id="3.40.50.360">
    <property type="match status" value="1"/>
</dbReference>
<dbReference type="GO" id="GO:0010181">
    <property type="term" value="F:FMN binding"/>
    <property type="evidence" value="ECO:0007669"/>
    <property type="project" value="InterPro"/>
</dbReference>
<dbReference type="STRING" id="670580.A0A1X6MKL3"/>
<dbReference type="InterPro" id="IPR001433">
    <property type="entry name" value="OxRdtase_FAD/NAD-bd"/>
</dbReference>
<dbReference type="Gene3D" id="3.40.50.80">
    <property type="entry name" value="Nucleotide-binding domain of ferredoxin-NADP reductase (FNR) module"/>
    <property type="match status" value="1"/>
</dbReference>
<dbReference type="Pfam" id="PF00175">
    <property type="entry name" value="NAD_binding_1"/>
    <property type="match status" value="1"/>
</dbReference>
<evidence type="ECO:0000256" key="3">
    <source>
        <dbReference type="ARBA" id="ARBA00022630"/>
    </source>
</evidence>
<dbReference type="SUPFAM" id="SSF63380">
    <property type="entry name" value="Riboflavin synthase domain-like"/>
    <property type="match status" value="1"/>
</dbReference>
<evidence type="ECO:0000313" key="9">
    <source>
        <dbReference type="EMBL" id="OSX56593.1"/>
    </source>
</evidence>
<reference evidence="9 10" key="1">
    <citation type="submission" date="2017-04" db="EMBL/GenBank/DDBJ databases">
        <title>Genome Sequence of the Model Brown-Rot Fungus Postia placenta SB12.</title>
        <authorList>
            <consortium name="DOE Joint Genome Institute"/>
            <person name="Gaskell J."/>
            <person name="Kersten P."/>
            <person name="Larrondo L.F."/>
            <person name="Canessa P."/>
            <person name="Martinez D."/>
            <person name="Hibbett D."/>
            <person name="Schmoll M."/>
            <person name="Kubicek C.P."/>
            <person name="Martinez A.T."/>
            <person name="Yadav J."/>
            <person name="Master E."/>
            <person name="Magnuson J.K."/>
            <person name="James T."/>
            <person name="Yaver D."/>
            <person name="Berka R."/>
            <person name="Labutti K."/>
            <person name="Lipzen A."/>
            <person name="Aerts A."/>
            <person name="Barry K."/>
            <person name="Henrissat B."/>
            <person name="Blanchette R."/>
            <person name="Grigoriev I."/>
            <person name="Cullen D."/>
        </authorList>
    </citation>
    <scope>NUCLEOTIDE SEQUENCE [LARGE SCALE GENOMIC DNA]</scope>
    <source>
        <strain evidence="9 10">MAD-698-R-SB12</strain>
    </source>
</reference>
<dbReference type="OrthoDB" id="1856718at2759"/>
<keyword evidence="4" id="KW-0288">FMN</keyword>
<organism evidence="9 10">
    <name type="scientific">Postia placenta MAD-698-R-SB12</name>
    <dbReference type="NCBI Taxonomy" id="670580"/>
    <lineage>
        <taxon>Eukaryota</taxon>
        <taxon>Fungi</taxon>
        <taxon>Dikarya</taxon>
        <taxon>Basidiomycota</taxon>
        <taxon>Agaricomycotina</taxon>
        <taxon>Agaricomycetes</taxon>
        <taxon>Polyporales</taxon>
        <taxon>Adustoporiaceae</taxon>
        <taxon>Rhodonia</taxon>
    </lineage>
</organism>
<gene>
    <name evidence="9" type="ORF">POSPLADRAFT_1050514</name>
</gene>
<dbReference type="GO" id="GO:0016491">
    <property type="term" value="F:oxidoreductase activity"/>
    <property type="evidence" value="ECO:0007669"/>
    <property type="project" value="InterPro"/>
</dbReference>
<keyword evidence="6" id="KW-0521">NADP</keyword>
<dbReference type="Pfam" id="PF00667">
    <property type="entry name" value="FAD_binding_1"/>
    <property type="match status" value="1"/>
</dbReference>
<keyword evidence="3" id="KW-0285">Flavoprotein</keyword>
<feature type="domain" description="Flavodoxin-like" evidence="7">
    <location>
        <begin position="13"/>
        <end position="152"/>
    </location>
</feature>
<dbReference type="Gene3D" id="2.40.30.10">
    <property type="entry name" value="Translation factors"/>
    <property type="match status" value="1"/>
</dbReference>
<sequence>MSDIVHDDHPRTLTILFATETGTAQEIADRVAMQCRRIHVQARILSMDSYSPAELISEKMVIFSVATTGSGKEPRAMSRLWNMLLRSDLPEDLFEDLSFAVFGLGDTAYEKFCWPAKLLSRRLASLGATEISARGEGDEQHPLGFAWLLCTYLDISAVPRRSFFAMLRHFVSDKLEEEKLDEFLSPEGADELYDYCQKPRRTIREVLEEFRSARIPREYIFDVFPILRPRQFSIASSMKAGFYSAFCLRHPRQIHLCIAIVRYKTMLKVPRRGVCTDYLVHLKPGDRLPIGLQKGLFALPPDTATPIICVGPGTGAAPMRSIIEERTFLGSIANTLYFGCRSAHKDQHYATEWEAYVVAGSLTYRPAFSRDEPEGAPRRYVQDLIREDSKRTWELLGVQRGWIYISGYQVLSCPFENVLTKTIHCSSANKMPAGVKAAIMHAAQTEGAKTKEQAQDFVWMLEREGRLVEECWS</sequence>
<comment type="cofactor">
    <cofactor evidence="2">
        <name>FAD</name>
        <dbReference type="ChEBI" id="CHEBI:57692"/>
    </cofactor>
</comment>
<evidence type="ECO:0000256" key="2">
    <source>
        <dbReference type="ARBA" id="ARBA00001974"/>
    </source>
</evidence>
<evidence type="ECO:0000256" key="6">
    <source>
        <dbReference type="ARBA" id="ARBA00022857"/>
    </source>
</evidence>
<dbReference type="InterPro" id="IPR039261">
    <property type="entry name" value="FNR_nucleotide-bd"/>
</dbReference>
<evidence type="ECO:0000259" key="7">
    <source>
        <dbReference type="PROSITE" id="PS50902"/>
    </source>
</evidence>
<accession>A0A1X6MKL3</accession>
<protein>
    <recommendedName>
        <fullName evidence="11">NADPH-dependent diflavin oxidoreductase 1</fullName>
    </recommendedName>
</protein>